<feature type="transmembrane region" description="Helical" evidence="6">
    <location>
        <begin position="113"/>
        <end position="131"/>
    </location>
</feature>
<evidence type="ECO:0000256" key="4">
    <source>
        <dbReference type="ARBA" id="ARBA00023136"/>
    </source>
</evidence>
<evidence type="ECO:0000313" key="8">
    <source>
        <dbReference type="Proteomes" id="UP001321498"/>
    </source>
</evidence>
<dbReference type="Proteomes" id="UP001321498">
    <property type="component" value="Chromosome"/>
</dbReference>
<evidence type="ECO:0000256" key="1">
    <source>
        <dbReference type="ARBA" id="ARBA00004141"/>
    </source>
</evidence>
<accession>A0ABN6XSK6</accession>
<keyword evidence="3 6" id="KW-1133">Transmembrane helix</keyword>
<evidence type="ECO:0000256" key="3">
    <source>
        <dbReference type="ARBA" id="ARBA00022989"/>
    </source>
</evidence>
<feature type="region of interest" description="Disordered" evidence="5">
    <location>
        <begin position="1"/>
        <end position="28"/>
    </location>
</feature>
<evidence type="ECO:0000313" key="7">
    <source>
        <dbReference type="EMBL" id="BDZ46636.1"/>
    </source>
</evidence>
<keyword evidence="2 6" id="KW-0812">Transmembrane</keyword>
<proteinExistence type="predicted"/>
<evidence type="ECO:0000256" key="2">
    <source>
        <dbReference type="ARBA" id="ARBA00022692"/>
    </source>
</evidence>
<feature type="transmembrane region" description="Helical" evidence="6">
    <location>
        <begin position="39"/>
        <end position="64"/>
    </location>
</feature>
<feature type="transmembrane region" description="Helical" evidence="6">
    <location>
        <begin position="85"/>
        <end position="107"/>
    </location>
</feature>
<keyword evidence="8" id="KW-1185">Reference proteome</keyword>
<dbReference type="InterPro" id="IPR019109">
    <property type="entry name" value="MamF_MmsF"/>
</dbReference>
<comment type="subcellular location">
    <subcellularLocation>
        <location evidence="1">Membrane</location>
        <topology evidence="1">Multi-pass membrane protein</topology>
    </subcellularLocation>
</comment>
<sequence length="149" mass="16306">MTDSNLPPQGPTAGQPQQPYTAPAPAAPLTPAEDRQWAMWSHIGGVAILFWAGWLPPLILWLVFKDRGSLTRQEAKESLNFQLTLTAALLVNAILGVILGIVTLGFWFLVQTLIHWAIVIVGVVFSIIAGVRVNGGGTYRYPFAIRFIK</sequence>
<evidence type="ECO:0000256" key="5">
    <source>
        <dbReference type="SAM" id="MobiDB-lite"/>
    </source>
</evidence>
<evidence type="ECO:0000256" key="6">
    <source>
        <dbReference type="SAM" id="Phobius"/>
    </source>
</evidence>
<reference evidence="8" key="1">
    <citation type="journal article" date="2019" name="Int. J. Syst. Evol. Microbiol.">
        <title>The Global Catalogue of Microorganisms (GCM) 10K type strain sequencing project: providing services to taxonomists for standard genome sequencing and annotation.</title>
        <authorList>
            <consortium name="The Broad Institute Genomics Platform"/>
            <consortium name="The Broad Institute Genome Sequencing Center for Infectious Disease"/>
            <person name="Wu L."/>
            <person name="Ma J."/>
        </authorList>
    </citation>
    <scope>NUCLEOTIDE SEQUENCE [LARGE SCALE GENOMIC DNA]</scope>
    <source>
        <strain evidence="8">NBRC 108725</strain>
    </source>
</reference>
<organism evidence="7 8">
    <name type="scientific">Naasia aerilata</name>
    <dbReference type="NCBI Taxonomy" id="1162966"/>
    <lineage>
        <taxon>Bacteria</taxon>
        <taxon>Bacillati</taxon>
        <taxon>Actinomycetota</taxon>
        <taxon>Actinomycetes</taxon>
        <taxon>Micrococcales</taxon>
        <taxon>Microbacteriaceae</taxon>
        <taxon>Naasia</taxon>
    </lineage>
</organism>
<name>A0ABN6XSK6_9MICO</name>
<keyword evidence="4 6" id="KW-0472">Membrane</keyword>
<feature type="compositionally biased region" description="Low complexity" evidence="5">
    <location>
        <begin position="11"/>
        <end position="28"/>
    </location>
</feature>
<protein>
    <submittedName>
        <fullName evidence="7">Membrane protein</fullName>
    </submittedName>
</protein>
<dbReference type="RefSeq" id="WP_286276665.1">
    <property type="nucleotide sequence ID" value="NZ_AP027731.1"/>
</dbReference>
<dbReference type="Pfam" id="PF09685">
    <property type="entry name" value="MamF_MmsF"/>
    <property type="match status" value="1"/>
</dbReference>
<gene>
    <name evidence="7" type="ORF">GCM10025866_25450</name>
</gene>
<dbReference type="EMBL" id="AP027731">
    <property type="protein sequence ID" value="BDZ46636.1"/>
    <property type="molecule type" value="Genomic_DNA"/>
</dbReference>